<organism evidence="2 3">
    <name type="scientific">Aplysia californica</name>
    <name type="common">California sea hare</name>
    <dbReference type="NCBI Taxonomy" id="6500"/>
    <lineage>
        <taxon>Eukaryota</taxon>
        <taxon>Metazoa</taxon>
        <taxon>Spiralia</taxon>
        <taxon>Lophotrochozoa</taxon>
        <taxon>Mollusca</taxon>
        <taxon>Gastropoda</taxon>
        <taxon>Heterobranchia</taxon>
        <taxon>Euthyneura</taxon>
        <taxon>Tectipleura</taxon>
        <taxon>Aplysiida</taxon>
        <taxon>Aplysioidea</taxon>
        <taxon>Aplysiidae</taxon>
        <taxon>Aplysia</taxon>
    </lineage>
</organism>
<dbReference type="Proteomes" id="UP000694888">
    <property type="component" value="Unplaced"/>
</dbReference>
<feature type="region of interest" description="Disordered" evidence="1">
    <location>
        <begin position="534"/>
        <end position="557"/>
    </location>
</feature>
<keyword evidence="2" id="KW-1185">Reference proteome</keyword>
<reference evidence="3" key="1">
    <citation type="submission" date="2025-08" db="UniProtKB">
        <authorList>
            <consortium name="RefSeq"/>
        </authorList>
    </citation>
    <scope>IDENTIFICATION</scope>
</reference>
<evidence type="ECO:0000313" key="2">
    <source>
        <dbReference type="Proteomes" id="UP000694888"/>
    </source>
</evidence>
<proteinExistence type="predicted"/>
<sequence length="665" mass="70588">MSTVHSSTGMYTESSSSQVRVTSWQAQDPDQPSSHILLQGCYQGILELQSALSHMDSAGTLLTQSLAQALHNTPYKCVADTLSCRLRDVYMSAMSKSSATLLKEMELMISSLQTSNRQHPEDSHVYGQTLCHISLLFAKLKKQYFALCHNKMVDLVHSLLCLKGEDPAAGEVTKLVLKLGLADGLDSPSKSNSSLPNTPWGSPKTRKSRTDSSKSPARSGFRIMSLFERKTPPDERKSSFYVDVEEPKTGNPDVPPREGIPTVSVTAGSVEEDRCGALSGGSGNPQFSSGFYGGSELSGDLLSCRSVGGDAATNANGAKSQLATEEELESVINLLSGVGCCPGSPMQVIPEVPPQDPLQLTVPQIYRVASPASDTQLDEISHVKTQVHRRSEGCLDLSAVGRNAWPHQLLHHRASLPSVQIFSATGQRTGGYESLPPSPVPGYMRDTPSPGHGVRDLPSPSYFRHDPPSPFRAHHANTLGVGGLGGMRSNMLSPLQWRGGPAGLGGSRLGGSLDAGAGQHGTWPMYGGLSPMSAGSAVDASSWSGLQDCSDLSDDSSTEDQFFAVGKDLSQAIGAKDGSSDEEGESGQPGQAKNSSTWPPPSSHGVSGGMGTHLLEPPELYTGHRPIQMQWSDPMPSRSSMWPGGHPDVSAQKTSHSMQGFGGMQ</sequence>
<feature type="compositionally biased region" description="Basic and acidic residues" evidence="1">
    <location>
        <begin position="227"/>
        <end position="238"/>
    </location>
</feature>
<dbReference type="RefSeq" id="XP_005111852.1">
    <property type="nucleotide sequence ID" value="XM_005111795.3"/>
</dbReference>
<feature type="region of interest" description="Disordered" evidence="1">
    <location>
        <begin position="574"/>
        <end position="665"/>
    </location>
</feature>
<accession>A0ABM0K960</accession>
<protein>
    <submittedName>
        <fullName evidence="3">Uncharacterized protein LOC101863313</fullName>
    </submittedName>
</protein>
<evidence type="ECO:0000313" key="3">
    <source>
        <dbReference type="RefSeq" id="XP_005111852.1"/>
    </source>
</evidence>
<dbReference type="GeneID" id="101863313"/>
<evidence type="ECO:0000256" key="1">
    <source>
        <dbReference type="SAM" id="MobiDB-lite"/>
    </source>
</evidence>
<feature type="compositionally biased region" description="Polar residues" evidence="1">
    <location>
        <begin position="588"/>
        <end position="597"/>
    </location>
</feature>
<gene>
    <name evidence="3" type="primary">LOC101863313</name>
</gene>
<feature type="region of interest" description="Disordered" evidence="1">
    <location>
        <begin position="185"/>
        <end position="240"/>
    </location>
</feature>
<feature type="compositionally biased region" description="Polar residues" evidence="1">
    <location>
        <begin position="188"/>
        <end position="200"/>
    </location>
</feature>
<name>A0ABM0K960_APLCA</name>